<dbReference type="InterPro" id="IPR024607">
    <property type="entry name" value="Sulfatase_CS"/>
</dbReference>
<dbReference type="GO" id="GO:0046872">
    <property type="term" value="F:metal ion binding"/>
    <property type="evidence" value="ECO:0007669"/>
    <property type="project" value="UniProtKB-KW"/>
</dbReference>
<keyword evidence="8" id="KW-1185">Reference proteome</keyword>
<evidence type="ECO:0000313" key="8">
    <source>
        <dbReference type="Proteomes" id="UP000218267"/>
    </source>
</evidence>
<dbReference type="SUPFAM" id="SSF53649">
    <property type="entry name" value="Alkaline phosphatase-like"/>
    <property type="match status" value="1"/>
</dbReference>
<dbReference type="EMBL" id="AP018042">
    <property type="protein sequence ID" value="BAX78459.1"/>
    <property type="molecule type" value="Genomic_DNA"/>
</dbReference>
<keyword evidence="2" id="KW-0479">Metal-binding</keyword>
<sequence length="510" mass="56664">MKKYFLIAGLFILTTSLFATNPPNVIVVLADDLGLGDVSHYRRMHSDNIILETPNIDKLANAGVVFTNAHAPAALCAPSRYGIMTGNSCYRSPKPWGVWGAYEQSPIKENQLTLGKLMKQAGYHTAFLGKWHLGGDYHRKDDANTIYRGPRYKPQLDVDITKIVGGGPVQNGFDYSLTFPAGIQDVPYAVYENGDWMPLADDSKITYISKDNMSKIDVKLDKSEGLGDSNWDPHNMGPLLAHKAVDYINEHANKKVPFFMYYCSQAVHLPHTPSKELNGIKIAGTTPSKHMDMIKELDVQMGMFVEALKAKGIYENTIFIFTSDNGGLLGDKKTLASGHSPSDIYRGGKNTPFEGGHRVPFIASWPKKIKANQISSEPILGLDIMATLAAITEQKIAEDQALDSYNLLPILENKKQADSHAFLMLQGGTGRELVLIEDDWKLIIQIDKKDKTDQKRTAIALYNLNDNPTENEAQNLIKSEAHQQRINTMFDKYNTIRKNGDSTGKTLSIN</sequence>
<organism evidence="7 8">
    <name type="scientific">Labilibaculum antarcticum</name>
    <dbReference type="NCBI Taxonomy" id="1717717"/>
    <lineage>
        <taxon>Bacteria</taxon>
        <taxon>Pseudomonadati</taxon>
        <taxon>Bacteroidota</taxon>
        <taxon>Bacteroidia</taxon>
        <taxon>Marinilabiliales</taxon>
        <taxon>Marinifilaceae</taxon>
        <taxon>Labilibaculum</taxon>
    </lineage>
</organism>
<dbReference type="GO" id="GO:0004065">
    <property type="term" value="F:arylsulfatase activity"/>
    <property type="evidence" value="ECO:0007669"/>
    <property type="project" value="TreeGrafter"/>
</dbReference>
<evidence type="ECO:0000259" key="6">
    <source>
        <dbReference type="Pfam" id="PF00884"/>
    </source>
</evidence>
<dbReference type="AlphaFoldDB" id="A0A1Y1CDN5"/>
<keyword evidence="3" id="KW-0378">Hydrolase</keyword>
<evidence type="ECO:0000256" key="1">
    <source>
        <dbReference type="ARBA" id="ARBA00008779"/>
    </source>
</evidence>
<evidence type="ECO:0000313" key="7">
    <source>
        <dbReference type="EMBL" id="BAX78459.1"/>
    </source>
</evidence>
<feature type="signal peptide" evidence="5">
    <location>
        <begin position="1"/>
        <end position="19"/>
    </location>
</feature>
<evidence type="ECO:0000256" key="3">
    <source>
        <dbReference type="ARBA" id="ARBA00022801"/>
    </source>
</evidence>
<feature type="domain" description="Sulfatase N-terminal" evidence="6">
    <location>
        <begin position="23"/>
        <end position="391"/>
    </location>
</feature>
<dbReference type="KEGG" id="mbas:ALGA_0064"/>
<dbReference type="Proteomes" id="UP000218267">
    <property type="component" value="Chromosome"/>
</dbReference>
<dbReference type="InterPro" id="IPR000917">
    <property type="entry name" value="Sulfatase_N"/>
</dbReference>
<protein>
    <submittedName>
        <fullName evidence="7">Sulfatase</fullName>
    </submittedName>
</protein>
<evidence type="ECO:0000256" key="5">
    <source>
        <dbReference type="SAM" id="SignalP"/>
    </source>
</evidence>
<dbReference type="Gene3D" id="3.40.720.10">
    <property type="entry name" value="Alkaline Phosphatase, subunit A"/>
    <property type="match status" value="1"/>
</dbReference>
<evidence type="ECO:0000256" key="4">
    <source>
        <dbReference type="ARBA" id="ARBA00022837"/>
    </source>
</evidence>
<dbReference type="PANTHER" id="PTHR42693">
    <property type="entry name" value="ARYLSULFATASE FAMILY MEMBER"/>
    <property type="match status" value="1"/>
</dbReference>
<accession>A0A1Y1CDN5</accession>
<dbReference type="InterPro" id="IPR017850">
    <property type="entry name" value="Alkaline_phosphatase_core_sf"/>
</dbReference>
<dbReference type="InterPro" id="IPR050738">
    <property type="entry name" value="Sulfatase"/>
</dbReference>
<dbReference type="OrthoDB" id="9765065at2"/>
<name>A0A1Y1CDN5_9BACT</name>
<dbReference type="CDD" id="cd16143">
    <property type="entry name" value="ARS_like"/>
    <property type="match status" value="1"/>
</dbReference>
<dbReference type="PANTHER" id="PTHR42693:SF53">
    <property type="entry name" value="ENDO-4-O-SULFATASE"/>
    <property type="match status" value="1"/>
</dbReference>
<feature type="chain" id="PRO_5013299252" evidence="5">
    <location>
        <begin position="20"/>
        <end position="510"/>
    </location>
</feature>
<keyword evidence="5" id="KW-0732">Signal</keyword>
<proteinExistence type="inferred from homology"/>
<reference evidence="8" key="2">
    <citation type="journal article" date="2020" name="Antonie Van Leeuwenhoek">
        <title>Labilibaculum antarcticum sp. nov., a novel facultative anaerobic, psychrotorelant bacterium isolated from marine sediment of Antarctica.</title>
        <authorList>
            <person name="Watanabe M."/>
            <person name="Kojima H."/>
            <person name="Fukui M."/>
        </authorList>
    </citation>
    <scope>NUCLEOTIDE SEQUENCE [LARGE SCALE GENOMIC DNA]</scope>
    <source>
        <strain evidence="8">SPP2</strain>
    </source>
</reference>
<gene>
    <name evidence="7" type="ORF">ALGA_0064</name>
</gene>
<dbReference type="Gene3D" id="3.30.1120.10">
    <property type="match status" value="1"/>
</dbReference>
<comment type="similarity">
    <text evidence="1">Belongs to the sulfatase family.</text>
</comment>
<dbReference type="PROSITE" id="PS00523">
    <property type="entry name" value="SULFATASE_1"/>
    <property type="match status" value="1"/>
</dbReference>
<evidence type="ECO:0000256" key="2">
    <source>
        <dbReference type="ARBA" id="ARBA00022723"/>
    </source>
</evidence>
<dbReference type="RefSeq" id="WP_096427400.1">
    <property type="nucleotide sequence ID" value="NZ_AP018042.1"/>
</dbReference>
<dbReference type="Pfam" id="PF00884">
    <property type="entry name" value="Sulfatase"/>
    <property type="match status" value="1"/>
</dbReference>
<keyword evidence="4" id="KW-0106">Calcium</keyword>
<reference evidence="7 8" key="1">
    <citation type="journal article" date="2018" name="Mar. Genomics">
        <title>Complete genome sequence of Marinifilaceae bacterium strain SPP2, isolated from the Antarctic marine sediment.</title>
        <authorList>
            <person name="Watanabe M."/>
            <person name="Kojima H."/>
            <person name="Fukui M."/>
        </authorList>
    </citation>
    <scope>NUCLEOTIDE SEQUENCE [LARGE SCALE GENOMIC DNA]</scope>
    <source>
        <strain evidence="7 8">SPP2</strain>
    </source>
</reference>